<sequence>MGGRKTGDDGHTLWAGYHTVPRKKLEPSCKNRRKPFYTPTMLLLTTCLTFVDTFTVGLVNPVYPQLVQSKVIGATSYAMIMSAANAAALAGSTLFGRLSDLHGRRVAIIASTCTASLGYLCYFVGFACEGHSDVLRLALPAAGRVVGGMG</sequence>
<name>A0A0D3JU65_EMIH1</name>
<dbReference type="KEGG" id="ehx:EMIHUDRAFT_236141"/>
<reference evidence="5" key="1">
    <citation type="journal article" date="2013" name="Nature">
        <title>Pan genome of the phytoplankton Emiliania underpins its global distribution.</title>
        <authorList>
            <person name="Read B.A."/>
            <person name="Kegel J."/>
            <person name="Klute M.J."/>
            <person name="Kuo A."/>
            <person name="Lefebvre S.C."/>
            <person name="Maumus F."/>
            <person name="Mayer C."/>
            <person name="Miller J."/>
            <person name="Monier A."/>
            <person name="Salamov A."/>
            <person name="Young J."/>
            <person name="Aguilar M."/>
            <person name="Claverie J.M."/>
            <person name="Frickenhaus S."/>
            <person name="Gonzalez K."/>
            <person name="Herman E.K."/>
            <person name="Lin Y.C."/>
            <person name="Napier J."/>
            <person name="Ogata H."/>
            <person name="Sarno A.F."/>
            <person name="Shmutz J."/>
            <person name="Schroeder D."/>
            <person name="de Vargas C."/>
            <person name="Verret F."/>
            <person name="von Dassow P."/>
            <person name="Valentin K."/>
            <person name="Van de Peer Y."/>
            <person name="Wheeler G."/>
            <person name="Dacks J.B."/>
            <person name="Delwiche C.F."/>
            <person name="Dyhrman S.T."/>
            <person name="Glockner G."/>
            <person name="John U."/>
            <person name="Richards T."/>
            <person name="Worden A.Z."/>
            <person name="Zhang X."/>
            <person name="Grigoriev I.V."/>
            <person name="Allen A.E."/>
            <person name="Bidle K."/>
            <person name="Borodovsky M."/>
            <person name="Bowler C."/>
            <person name="Brownlee C."/>
            <person name="Cock J.M."/>
            <person name="Elias M."/>
            <person name="Gladyshev V.N."/>
            <person name="Groth M."/>
            <person name="Guda C."/>
            <person name="Hadaegh A."/>
            <person name="Iglesias-Rodriguez M.D."/>
            <person name="Jenkins J."/>
            <person name="Jones B.M."/>
            <person name="Lawson T."/>
            <person name="Leese F."/>
            <person name="Lindquist E."/>
            <person name="Lobanov A."/>
            <person name="Lomsadze A."/>
            <person name="Malik S.B."/>
            <person name="Marsh M.E."/>
            <person name="Mackinder L."/>
            <person name="Mock T."/>
            <person name="Mueller-Roeber B."/>
            <person name="Pagarete A."/>
            <person name="Parker M."/>
            <person name="Probert I."/>
            <person name="Quesneville H."/>
            <person name="Raines C."/>
            <person name="Rensing S.A."/>
            <person name="Riano-Pachon D.M."/>
            <person name="Richier S."/>
            <person name="Rokitta S."/>
            <person name="Shiraiwa Y."/>
            <person name="Soanes D.M."/>
            <person name="van der Giezen M."/>
            <person name="Wahlund T.M."/>
            <person name="Williams B."/>
            <person name="Wilson W."/>
            <person name="Wolfe G."/>
            <person name="Wurch L.L."/>
        </authorList>
    </citation>
    <scope>NUCLEOTIDE SEQUENCE</scope>
</reference>
<dbReference type="GeneID" id="17272595"/>
<feature type="transmembrane region" description="Helical" evidence="2">
    <location>
        <begin position="106"/>
        <end position="127"/>
    </location>
</feature>
<evidence type="ECO:0000313" key="5">
    <source>
        <dbReference type="Proteomes" id="UP000013827"/>
    </source>
</evidence>
<dbReference type="SUPFAM" id="SSF103473">
    <property type="entry name" value="MFS general substrate transporter"/>
    <property type="match status" value="1"/>
</dbReference>
<keyword evidence="5" id="KW-1185">Reference proteome</keyword>
<dbReference type="AlphaFoldDB" id="A0A0D3JU65"/>
<keyword evidence="2" id="KW-0472">Membrane</keyword>
<reference evidence="4" key="2">
    <citation type="submission" date="2024-10" db="UniProtKB">
        <authorList>
            <consortium name="EnsemblProtists"/>
        </authorList>
    </citation>
    <scope>IDENTIFICATION</scope>
</reference>
<dbReference type="GO" id="GO:0022857">
    <property type="term" value="F:transmembrane transporter activity"/>
    <property type="evidence" value="ECO:0007669"/>
    <property type="project" value="InterPro"/>
</dbReference>
<dbReference type="HOGENOM" id="CLU_1745407_0_0_1"/>
<dbReference type="InterPro" id="IPR011701">
    <property type="entry name" value="MFS"/>
</dbReference>
<proteinExistence type="predicted"/>
<feature type="transmembrane region" description="Helical" evidence="2">
    <location>
        <begin position="40"/>
        <end position="59"/>
    </location>
</feature>
<keyword evidence="2" id="KW-0812">Transmembrane</keyword>
<organism evidence="4 5">
    <name type="scientific">Emiliania huxleyi (strain CCMP1516)</name>
    <dbReference type="NCBI Taxonomy" id="280463"/>
    <lineage>
        <taxon>Eukaryota</taxon>
        <taxon>Haptista</taxon>
        <taxon>Haptophyta</taxon>
        <taxon>Prymnesiophyceae</taxon>
        <taxon>Isochrysidales</taxon>
        <taxon>Noelaerhabdaceae</taxon>
        <taxon>Emiliania</taxon>
    </lineage>
</organism>
<evidence type="ECO:0000313" key="4">
    <source>
        <dbReference type="EnsemblProtists" id="EOD27050"/>
    </source>
</evidence>
<dbReference type="RefSeq" id="XP_005779479.1">
    <property type="nucleotide sequence ID" value="XM_005779422.1"/>
</dbReference>
<evidence type="ECO:0000256" key="1">
    <source>
        <dbReference type="ARBA" id="ARBA00004141"/>
    </source>
</evidence>
<evidence type="ECO:0000256" key="2">
    <source>
        <dbReference type="SAM" id="Phobius"/>
    </source>
</evidence>
<dbReference type="Pfam" id="PF07690">
    <property type="entry name" value="MFS_1"/>
    <property type="match status" value="1"/>
</dbReference>
<dbReference type="InterPro" id="IPR036259">
    <property type="entry name" value="MFS_trans_sf"/>
</dbReference>
<feature type="transmembrane region" description="Helical" evidence="2">
    <location>
        <begin position="71"/>
        <end position="94"/>
    </location>
</feature>
<dbReference type="Proteomes" id="UP000013827">
    <property type="component" value="Unassembled WGS sequence"/>
</dbReference>
<keyword evidence="2" id="KW-1133">Transmembrane helix</keyword>
<dbReference type="GO" id="GO:0016020">
    <property type="term" value="C:membrane"/>
    <property type="evidence" value="ECO:0007669"/>
    <property type="project" value="UniProtKB-SubCell"/>
</dbReference>
<dbReference type="EnsemblProtists" id="EOD27050">
    <property type="protein sequence ID" value="EOD27050"/>
    <property type="gene ID" value="EMIHUDRAFT_236141"/>
</dbReference>
<protein>
    <recommendedName>
        <fullName evidence="3">Major facilitator superfamily (MFS) profile domain-containing protein</fullName>
    </recommendedName>
</protein>
<accession>A0A0D3JU65</accession>
<feature type="domain" description="Major facilitator superfamily (MFS) profile" evidence="3">
    <location>
        <begin position="41"/>
        <end position="150"/>
    </location>
</feature>
<dbReference type="PaxDb" id="2903-EOD27050"/>
<comment type="subcellular location">
    <subcellularLocation>
        <location evidence="1">Membrane</location>
        <topology evidence="1">Multi-pass membrane protein</topology>
    </subcellularLocation>
</comment>
<dbReference type="InterPro" id="IPR020846">
    <property type="entry name" value="MFS_dom"/>
</dbReference>
<dbReference type="PROSITE" id="PS50850">
    <property type="entry name" value="MFS"/>
    <property type="match status" value="1"/>
</dbReference>
<dbReference type="Gene3D" id="1.20.1250.20">
    <property type="entry name" value="MFS general substrate transporter like domains"/>
    <property type="match status" value="1"/>
</dbReference>
<evidence type="ECO:0000259" key="3">
    <source>
        <dbReference type="PROSITE" id="PS50850"/>
    </source>
</evidence>